<comment type="caution">
    <text evidence="3">The sequence shown here is derived from an EMBL/GenBank/DDBJ whole genome shotgun (WGS) entry which is preliminary data.</text>
</comment>
<dbReference type="Proteomes" id="UP001596414">
    <property type="component" value="Unassembled WGS sequence"/>
</dbReference>
<accession>A0ABD5X8M7</accession>
<dbReference type="RefSeq" id="WP_135806767.1">
    <property type="nucleotide sequence ID" value="NZ_JAODIY010000009.1"/>
</dbReference>
<feature type="domain" description="Methanogenesis regulatory protein FilR1 middle" evidence="1">
    <location>
        <begin position="129"/>
        <end position="252"/>
    </location>
</feature>
<evidence type="ECO:0000313" key="3">
    <source>
        <dbReference type="EMBL" id="MFC7126879.1"/>
    </source>
</evidence>
<dbReference type="Pfam" id="PF25213">
    <property type="entry name" value="HVO_A0261_N"/>
    <property type="match status" value="1"/>
</dbReference>
<organism evidence="3 4">
    <name type="scientific">Halovenus rubra</name>
    <dbReference type="NCBI Taxonomy" id="869890"/>
    <lineage>
        <taxon>Archaea</taxon>
        <taxon>Methanobacteriati</taxon>
        <taxon>Methanobacteriota</taxon>
        <taxon>Stenosarchaea group</taxon>
        <taxon>Halobacteria</taxon>
        <taxon>Halobacteriales</taxon>
        <taxon>Haloarculaceae</taxon>
        <taxon>Halovenus</taxon>
    </lineage>
</organism>
<dbReference type="InterPro" id="IPR036390">
    <property type="entry name" value="WH_DNA-bd_sf"/>
</dbReference>
<evidence type="ECO:0000313" key="4">
    <source>
        <dbReference type="Proteomes" id="UP001596414"/>
    </source>
</evidence>
<dbReference type="InterPro" id="IPR013561">
    <property type="entry name" value="FilR1_middle_dom"/>
</dbReference>
<protein>
    <submittedName>
        <fullName evidence="3">Helix-turn-helix transcriptional regulator</fullName>
    </submittedName>
</protein>
<evidence type="ECO:0000259" key="2">
    <source>
        <dbReference type="Pfam" id="PF25213"/>
    </source>
</evidence>
<evidence type="ECO:0000259" key="1">
    <source>
        <dbReference type="Pfam" id="PF08350"/>
    </source>
</evidence>
<feature type="domain" description="HVO-A0261-like N-terminal" evidence="2">
    <location>
        <begin position="15"/>
        <end position="85"/>
    </location>
</feature>
<dbReference type="Pfam" id="PF08350">
    <property type="entry name" value="FilR1_middle"/>
    <property type="match status" value="1"/>
</dbReference>
<gene>
    <name evidence="3" type="ORF">ACFQJ7_12745</name>
</gene>
<sequence length="257" mass="29114">MTGTEGEQLRDVFSKRYWLVEALSGEPKTKPELVEELEYSRSTINRAMDELLDVRCVEPTQPAGQQFQLTVAGQAALQFHRDYRTDTKQVQSNTALLNTLPLDSLDKAFLADADVYSSVRTPDIAHQPGTELLEEASSMIGTAPVVQREYFDYLLERLRDDDFELELILESDLLEAIEQNYENEFESLIESDTIQIYVIDEPFPYALWLIEHGTCEYAGITLYENGGVNGTIVNDTASAITWAKAQYSEYRESASEL</sequence>
<dbReference type="AlphaFoldDB" id="A0ABD5X8M7"/>
<reference evidence="3 4" key="1">
    <citation type="journal article" date="2014" name="Int. J. Syst. Evol. Microbiol.">
        <title>Complete genome sequence of Corynebacterium casei LMG S-19264T (=DSM 44701T), isolated from a smear-ripened cheese.</title>
        <authorList>
            <consortium name="US DOE Joint Genome Institute (JGI-PGF)"/>
            <person name="Walter F."/>
            <person name="Albersmeier A."/>
            <person name="Kalinowski J."/>
            <person name="Ruckert C."/>
        </authorList>
    </citation>
    <scope>NUCLEOTIDE SEQUENCE [LARGE SCALE GENOMIC DNA]</scope>
    <source>
        <strain evidence="3 4">CGMCC 4.7215</strain>
    </source>
</reference>
<dbReference type="InterPro" id="IPR057527">
    <property type="entry name" value="HVO_A0261-like_N"/>
</dbReference>
<name>A0ABD5X8M7_9EURY</name>
<dbReference type="SUPFAM" id="SSF46785">
    <property type="entry name" value="Winged helix' DNA-binding domain"/>
    <property type="match status" value="1"/>
</dbReference>
<dbReference type="EMBL" id="JBHSZQ010000047">
    <property type="protein sequence ID" value="MFC7126879.1"/>
    <property type="molecule type" value="Genomic_DNA"/>
</dbReference>
<proteinExistence type="predicted"/>